<accession>A0A6C0JIF2</accession>
<dbReference type="GO" id="GO:0097363">
    <property type="term" value="F:protein O-acetylglucosaminyltransferase activity"/>
    <property type="evidence" value="ECO:0007669"/>
    <property type="project" value="UniProtKB-EC"/>
</dbReference>
<dbReference type="Gene3D" id="3.40.50.11380">
    <property type="match status" value="1"/>
</dbReference>
<dbReference type="EC" id="2.4.1.255" evidence="3"/>
<evidence type="ECO:0000259" key="8">
    <source>
        <dbReference type="Pfam" id="PF13844"/>
    </source>
</evidence>
<evidence type="ECO:0000256" key="5">
    <source>
        <dbReference type="ARBA" id="ARBA00022679"/>
    </source>
</evidence>
<keyword evidence="7" id="KW-0802">TPR repeat</keyword>
<sequence length="630" mass="72834">MSDFLNAYNQLIQNPKSKPQIGTYVLNLGLTNIKNTFDIANKEDILLKLIFIYPESSQLYYEMGNLFKIQNKAKAITWYKICYQVDPNHNDNIVELIKILFENGLTKQVFEVIDPIKNSPIFQKLMDNPQFLGTYSRCNFQQLYYKNGVPCLLKLIKQASNKPCHTKDEKVAKWSNYHDLGYVFCAMGEIEKSLQYTNKAVELANKFNLDMWNKLLSFSNSLCYADFLYADNSEIFQQYLKINDYLPDMPSFMFESRKKLIKSIGQNKINSSRKIKIGYLSSDYMYHAVANFIIPILKNHNTTKFEIVLYASQQEFDAEIFTSLKIPHHMIKDLSDKDAATLINKHGIDILFDLNGHTVNNRLGIFTYHPAPIQITYLGFPNTTGLKSIQYRITDSTVDSSLSKQQYSETLLKLPRCFLLYKSINQDSPITPRKTKGKIILGAINKENKNSKTVLETWKIILKECPNANILIKLETFDNNEERMEFYSSKLEVGRDRIIIINKLQNDEYNKLFSMVDVLLDTFPYSGTTTTCNALFNSVPLVSLYHDNYHAHNVSCSLLKNSGLSELVANSQEEYVEIVKGLVNNPDQIDTYKKTIHGKFLKLMEPGPFMKDYEELLVDVYNKFYHLQDI</sequence>
<evidence type="ECO:0000313" key="9">
    <source>
        <dbReference type="EMBL" id="QHU05153.1"/>
    </source>
</evidence>
<dbReference type="AlphaFoldDB" id="A0A6C0JIF2"/>
<dbReference type="EMBL" id="MN740408">
    <property type="protein sequence ID" value="QHU05153.1"/>
    <property type="molecule type" value="Genomic_DNA"/>
</dbReference>
<evidence type="ECO:0000256" key="6">
    <source>
        <dbReference type="ARBA" id="ARBA00022737"/>
    </source>
</evidence>
<reference evidence="9" key="1">
    <citation type="journal article" date="2020" name="Nature">
        <title>Giant virus diversity and host interactions through global metagenomics.</title>
        <authorList>
            <person name="Schulz F."/>
            <person name="Roux S."/>
            <person name="Paez-Espino D."/>
            <person name="Jungbluth S."/>
            <person name="Walsh D.A."/>
            <person name="Denef V.J."/>
            <person name="McMahon K.D."/>
            <person name="Konstantinidis K.T."/>
            <person name="Eloe-Fadrosh E.A."/>
            <person name="Kyrpides N.C."/>
            <person name="Woyke T."/>
        </authorList>
    </citation>
    <scope>NUCLEOTIDE SEQUENCE</scope>
    <source>
        <strain evidence="9">GVMAG-M-3300027708-5</strain>
    </source>
</reference>
<feature type="domain" description="O-GlcNAc transferase C-terminal" evidence="8">
    <location>
        <begin position="266"/>
        <end position="420"/>
    </location>
</feature>
<keyword evidence="5" id="KW-0808">Transferase</keyword>
<evidence type="ECO:0000256" key="1">
    <source>
        <dbReference type="ARBA" id="ARBA00004922"/>
    </source>
</evidence>
<dbReference type="Pfam" id="PF13844">
    <property type="entry name" value="Glyco_transf_41"/>
    <property type="match status" value="2"/>
</dbReference>
<evidence type="ECO:0000256" key="2">
    <source>
        <dbReference type="ARBA" id="ARBA00005386"/>
    </source>
</evidence>
<evidence type="ECO:0000256" key="4">
    <source>
        <dbReference type="ARBA" id="ARBA00022676"/>
    </source>
</evidence>
<comment type="similarity">
    <text evidence="2">Belongs to the glycosyltransferase 41 family. O-GlcNAc transferase subfamily.</text>
</comment>
<feature type="domain" description="O-GlcNAc transferase C-terminal" evidence="8">
    <location>
        <begin position="438"/>
        <end position="596"/>
    </location>
</feature>
<comment type="pathway">
    <text evidence="1">Protein modification; protein glycosylation.</text>
</comment>
<keyword evidence="4" id="KW-0328">Glycosyltransferase</keyword>
<dbReference type="InterPro" id="IPR029489">
    <property type="entry name" value="OGT/SEC/SPY_C"/>
</dbReference>
<name>A0A6C0JIF2_9ZZZZ</name>
<proteinExistence type="inferred from homology"/>
<dbReference type="SUPFAM" id="SSF48452">
    <property type="entry name" value="TPR-like"/>
    <property type="match status" value="1"/>
</dbReference>
<dbReference type="SUPFAM" id="SSF53756">
    <property type="entry name" value="UDP-Glycosyltransferase/glycogen phosphorylase"/>
    <property type="match status" value="1"/>
</dbReference>
<dbReference type="Gene3D" id="1.25.40.10">
    <property type="entry name" value="Tetratricopeptide repeat domain"/>
    <property type="match status" value="2"/>
</dbReference>
<evidence type="ECO:0000256" key="7">
    <source>
        <dbReference type="ARBA" id="ARBA00022803"/>
    </source>
</evidence>
<dbReference type="InterPro" id="IPR019734">
    <property type="entry name" value="TPR_rpt"/>
</dbReference>
<dbReference type="InterPro" id="IPR051939">
    <property type="entry name" value="Glycosyltr_41/O-GlcNAc_trsf"/>
</dbReference>
<dbReference type="SMART" id="SM00028">
    <property type="entry name" value="TPR"/>
    <property type="match status" value="2"/>
</dbReference>
<organism evidence="9">
    <name type="scientific">viral metagenome</name>
    <dbReference type="NCBI Taxonomy" id="1070528"/>
    <lineage>
        <taxon>unclassified sequences</taxon>
        <taxon>metagenomes</taxon>
        <taxon>organismal metagenomes</taxon>
    </lineage>
</organism>
<dbReference type="PANTHER" id="PTHR44835">
    <property type="entry name" value="UDP-N-ACETYLGLUCOSAMINE--PEPTIDE N-ACETYLGLUCOSAMINYLTRANSFERASE SPINDLY-RELATED"/>
    <property type="match status" value="1"/>
</dbReference>
<dbReference type="Gene3D" id="3.40.50.2000">
    <property type="entry name" value="Glycogen Phosphorylase B"/>
    <property type="match status" value="1"/>
</dbReference>
<dbReference type="InterPro" id="IPR011990">
    <property type="entry name" value="TPR-like_helical_dom_sf"/>
</dbReference>
<dbReference type="PANTHER" id="PTHR44835:SF1">
    <property type="entry name" value="PROTEIN O-GLCNAC TRANSFERASE"/>
    <property type="match status" value="1"/>
</dbReference>
<evidence type="ECO:0000256" key="3">
    <source>
        <dbReference type="ARBA" id="ARBA00011970"/>
    </source>
</evidence>
<protein>
    <recommendedName>
        <fullName evidence="3">protein O-GlcNAc transferase</fullName>
        <ecNumber evidence="3">2.4.1.255</ecNumber>
    </recommendedName>
</protein>
<keyword evidence="6" id="KW-0677">Repeat</keyword>